<dbReference type="eggNOG" id="COG0388">
    <property type="taxonomic scope" value="Bacteria"/>
</dbReference>
<feature type="domain" description="CN hydrolase" evidence="1">
    <location>
        <begin position="40"/>
        <end position="296"/>
    </location>
</feature>
<dbReference type="EMBL" id="CP000394">
    <property type="protein sequence ID" value="ABI62338.2"/>
    <property type="molecule type" value="Genomic_DNA"/>
</dbReference>
<dbReference type="CDD" id="cd07574">
    <property type="entry name" value="nitrilase_Rim1_like"/>
    <property type="match status" value="1"/>
</dbReference>
<evidence type="ECO:0000259" key="1">
    <source>
        <dbReference type="PROSITE" id="PS50263"/>
    </source>
</evidence>
<keyword evidence="3" id="KW-1185">Reference proteome</keyword>
<gene>
    <name evidence="2" type="ordered locus">GbCGDNIH1_1440</name>
</gene>
<dbReference type="PROSITE" id="PS50263">
    <property type="entry name" value="CN_HYDROLASE"/>
    <property type="match status" value="1"/>
</dbReference>
<protein>
    <submittedName>
        <fullName evidence="2">Carbon-nitrogen hydrolase family protein</fullName>
    </submittedName>
</protein>
<keyword evidence="2" id="KW-0378">Hydrolase</keyword>
<dbReference type="PANTHER" id="PTHR23088">
    <property type="entry name" value="NITRILASE-RELATED"/>
    <property type="match status" value="1"/>
</dbReference>
<dbReference type="InterPro" id="IPR036526">
    <property type="entry name" value="C-N_Hydrolase_sf"/>
</dbReference>
<organism evidence="2 3">
    <name type="scientific">Granulibacter bethesdensis (strain ATCC BAA-1260 / CGDNIH1)</name>
    <dbReference type="NCBI Taxonomy" id="391165"/>
    <lineage>
        <taxon>Bacteria</taxon>
        <taxon>Pseudomonadati</taxon>
        <taxon>Pseudomonadota</taxon>
        <taxon>Alphaproteobacteria</taxon>
        <taxon>Acetobacterales</taxon>
        <taxon>Acetobacteraceae</taxon>
        <taxon>Granulibacter</taxon>
    </lineage>
</organism>
<dbReference type="InterPro" id="IPR003010">
    <property type="entry name" value="C-N_Hydrolase"/>
</dbReference>
<evidence type="ECO:0000313" key="2">
    <source>
        <dbReference type="EMBL" id="ABI62338.2"/>
    </source>
</evidence>
<dbReference type="PANTHER" id="PTHR23088:SF50">
    <property type="entry name" value="HYDROLASE YHCX"/>
    <property type="match status" value="1"/>
</dbReference>
<accession>Q0BS64</accession>
<dbReference type="AlphaFoldDB" id="Q0BS64"/>
<proteinExistence type="predicted"/>
<dbReference type="Pfam" id="PF00795">
    <property type="entry name" value="CN_hydrolase"/>
    <property type="match status" value="1"/>
</dbReference>
<dbReference type="SUPFAM" id="SSF56317">
    <property type="entry name" value="Carbon-nitrogen hydrolase"/>
    <property type="match status" value="1"/>
</dbReference>
<dbReference type="GO" id="GO:0016787">
    <property type="term" value="F:hydrolase activity"/>
    <property type="evidence" value="ECO:0007669"/>
    <property type="project" value="UniProtKB-KW"/>
</dbReference>
<dbReference type="Proteomes" id="UP000001963">
    <property type="component" value="Chromosome"/>
</dbReference>
<reference evidence="2 3" key="1">
    <citation type="journal article" date="2007" name="J. Bacteriol.">
        <title>Genome sequence analysis of the emerging human pathogenic acetic acid bacterium Granulibacter bethesdensis.</title>
        <authorList>
            <person name="Greenberg D.E."/>
            <person name="Porcella S.F."/>
            <person name="Zelazny A.M."/>
            <person name="Virtaneva K."/>
            <person name="Sturdevant D.E."/>
            <person name="Kupko J.J.III."/>
            <person name="Barbian K.D."/>
            <person name="Babar A."/>
            <person name="Dorward D.W."/>
            <person name="Holland S.M."/>
        </authorList>
    </citation>
    <scope>NUCLEOTIDE SEQUENCE [LARGE SCALE GENOMIC DNA]</scope>
    <source>
        <strain evidence="3">ATCC BAA-1260 / CGDNIH1</strain>
    </source>
</reference>
<sequence>MERCRRSRGDRKGTDILDQIPVRCPSAGREQGMSSIAKTLKIGVLAYPIEGVTLEGYAAKLDRLVAEAAAAGAELLLMPEYACVEVAGGYVSSPDVDAELNAVCARAAGILAAQRDTAVKYGVWLAPGSVPVRGPNGITINRAPLFAPDGSVAFQDKRVMTRFENEHWFVSPGAPPGIFETPWGKIGLTICYDTEFPALARAQVEAGAWLILAPCCTDTLRGYNRVGFSARARALENQCYVAVAPTVGDAAWSGALDTNRGYAAVYGPVDRGFPEDGMLARGALDEPGWIYAALDPAKIQDVRVNGGVLNHRDWPASVGQCAILPRGPLEIA</sequence>
<name>Q0BS64_GRABC</name>
<dbReference type="Gene3D" id="3.60.110.10">
    <property type="entry name" value="Carbon-nitrogen hydrolase"/>
    <property type="match status" value="1"/>
</dbReference>
<dbReference type="STRING" id="391165.GbCGDNIH1_1440"/>
<evidence type="ECO:0000313" key="3">
    <source>
        <dbReference type="Proteomes" id="UP000001963"/>
    </source>
</evidence>
<dbReference type="KEGG" id="gbe:GbCGDNIH1_1440"/>